<proteinExistence type="predicted"/>
<sequence>MKKSLYLALSFALCFVQCKEKKDVNPVNVVKEIDVISFSVPGVDEKNIVVGKDVIVVNLPENYAGGNFIKPDIRLAKEYTTKSELLNGFNFEDKKLSLQLESVTIGARSYAICVVPFHPIQLTEPVKDYKITIEQDASITVPIVFKSTSQTVSDSGKVISEPAIILTDKITGLVSSKIYGIQSDVNGVKNFKFTFPATVIPGQYKAEIEWGMKKEILSNQIAVQAGKLQLRPGSWNMLPEDKYFEVSGYNISKTAKYELIIKNDFIEDRTIPLTFKDAGTLSGNLPSDILTGNYKAIYLENGTIIKATDYETGVLKYMGDDNFYIRNHSNQPVLKIVSQPSLYKSFRSNQGYFLDYFESTQEISRDENLLAYIQRTGAFPNKNDLILVDVDSRKEYTLNYSGDAYGIFNGFVAFLGYKIGSNIPDGKYEIYAVIGANNEKSEKYSQIISLK</sequence>
<gene>
    <name evidence="1" type="ORF">IEE83_01395</name>
</gene>
<protein>
    <recommendedName>
        <fullName evidence="3">DUF1735 domain-containing protein</fullName>
    </recommendedName>
</protein>
<reference evidence="2" key="1">
    <citation type="submission" date="2023-07" db="EMBL/GenBank/DDBJ databases">
        <title>Dyadobacter sp. nov 'subterranea' isolated from contaminted grondwater.</title>
        <authorList>
            <person name="Szabo I."/>
            <person name="Al-Omari J."/>
            <person name="Szerdahelyi S.G."/>
            <person name="Rado J."/>
        </authorList>
    </citation>
    <scope>NUCLEOTIDE SEQUENCE [LARGE SCALE GENOMIC DNA]</scope>
    <source>
        <strain evidence="2">UP-52</strain>
    </source>
</reference>
<evidence type="ECO:0000313" key="2">
    <source>
        <dbReference type="Proteomes" id="UP000634134"/>
    </source>
</evidence>
<name>A0ABR9W511_9BACT</name>
<evidence type="ECO:0000313" key="1">
    <source>
        <dbReference type="EMBL" id="MBE9460525.1"/>
    </source>
</evidence>
<accession>A0ABR9W511</accession>
<dbReference type="EMBL" id="JACYGY010000001">
    <property type="protein sequence ID" value="MBE9460525.1"/>
    <property type="molecule type" value="Genomic_DNA"/>
</dbReference>
<dbReference type="RefSeq" id="WP_194118856.1">
    <property type="nucleotide sequence ID" value="NZ_JACYGY010000001.1"/>
</dbReference>
<keyword evidence="2" id="KW-1185">Reference proteome</keyword>
<organism evidence="1 2">
    <name type="scientific">Dyadobacter subterraneus</name>
    <dbReference type="NCBI Taxonomy" id="2773304"/>
    <lineage>
        <taxon>Bacteria</taxon>
        <taxon>Pseudomonadati</taxon>
        <taxon>Bacteroidota</taxon>
        <taxon>Cytophagia</taxon>
        <taxon>Cytophagales</taxon>
        <taxon>Spirosomataceae</taxon>
        <taxon>Dyadobacter</taxon>
    </lineage>
</organism>
<evidence type="ECO:0008006" key="3">
    <source>
        <dbReference type="Google" id="ProtNLM"/>
    </source>
</evidence>
<dbReference type="Proteomes" id="UP000634134">
    <property type="component" value="Unassembled WGS sequence"/>
</dbReference>
<comment type="caution">
    <text evidence="1">The sequence shown here is derived from an EMBL/GenBank/DDBJ whole genome shotgun (WGS) entry which is preliminary data.</text>
</comment>